<feature type="domain" description="Glycosyl transferase family 1" evidence="4">
    <location>
        <begin position="330"/>
        <end position="495"/>
    </location>
</feature>
<keyword evidence="2" id="KW-0328">Glycosyltransferase</keyword>
<evidence type="ECO:0000313" key="5">
    <source>
        <dbReference type="EMBL" id="WAI51456.1"/>
    </source>
</evidence>
<evidence type="ECO:0000256" key="3">
    <source>
        <dbReference type="ARBA" id="ARBA00022679"/>
    </source>
</evidence>
<dbReference type="EMBL" id="CP113432">
    <property type="protein sequence ID" value="WAI51456.1"/>
    <property type="molecule type" value="Genomic_DNA"/>
</dbReference>
<dbReference type="PANTHER" id="PTHR12526">
    <property type="entry name" value="GLYCOSYLTRANSFERASE"/>
    <property type="match status" value="1"/>
</dbReference>
<accession>A0ABY7A2P1</accession>
<dbReference type="RefSeq" id="WP_254471916.1">
    <property type="nucleotide sequence ID" value="NZ_CP113432.1"/>
</dbReference>
<evidence type="ECO:0000259" key="4">
    <source>
        <dbReference type="Pfam" id="PF00534"/>
    </source>
</evidence>
<dbReference type="Gene3D" id="3.40.50.2000">
    <property type="entry name" value="Glycogen Phosphorylase B"/>
    <property type="match status" value="2"/>
</dbReference>
<comment type="similarity">
    <text evidence="1">Belongs to the glycosyltransferase group 1 family. Glycosyltransferase 4 subfamily.</text>
</comment>
<keyword evidence="6" id="KW-1185">Reference proteome</keyword>
<protein>
    <submittedName>
        <fullName evidence="5">Glycosyltransferase family 4 protein</fullName>
    </submittedName>
</protein>
<dbReference type="Proteomes" id="UP001163624">
    <property type="component" value="Chromosome"/>
</dbReference>
<dbReference type="CDD" id="cd03801">
    <property type="entry name" value="GT4_PimA-like"/>
    <property type="match status" value="1"/>
</dbReference>
<proteinExistence type="inferred from homology"/>
<dbReference type="SUPFAM" id="SSF53756">
    <property type="entry name" value="UDP-Glycosyltransferase/glycogen phosphorylase"/>
    <property type="match status" value="1"/>
</dbReference>
<organism evidence="5 6">
    <name type="scientific">Pseudomonas triclosanedens</name>
    <dbReference type="NCBI Taxonomy" id="2961893"/>
    <lineage>
        <taxon>Bacteria</taxon>
        <taxon>Pseudomonadati</taxon>
        <taxon>Pseudomonadota</taxon>
        <taxon>Gammaproteobacteria</taxon>
        <taxon>Pseudomonadales</taxon>
        <taxon>Pseudomonadaceae</taxon>
        <taxon>Pseudomonas</taxon>
    </lineage>
</organism>
<sequence length="597" mass="67285">MSEPDGVVLVVTRKPLAEVELDAIAEFLRTQTMPHWCWLLIAERAPESLRNDRRVIYSAEPRFIAMFERLWGYEAKLCLDRAVEGLDQLAIEQALWFFRSHLRVSRAGYQYVVGQPWRLSAHGINSVADCHWLRGRHVVGRWVVGNPRRQLLMVVPWLEPGGADRCNLDIARCLRSRGWTITILATLECEHRWAHRFRELGADVFIAPWFLAPQTLRGFLRHLLASRRPDLVLLSNSRAGYELLSRLDIGDVPAPWVALNHMEEAWSGGGFPAIAVRNDSLLARHWVVSSHLKQWMATRSVDVGKIDVLHWFVDSAIWRPCAVARAMGRQRFGVATDVPVILFAGRLCRQKRPDLFVDCMARLKRLGADFVVLVAGDGEMASHMELRFQKLGLSERVRMLGWLDDAGLRGAMQMADLFFLPSQAEGIALVLYEAMACGLPIVGARAGGQAELVGPGCGVLIDPDEFDQVQAYCEALTLLLGNRQALCKMGVNARRRIVDSFNRLHFENRLTELVGQALEEGGVATGTVRSSSECRAAAHLQWQWCCWRLLRAMRRGALGRVLLRAAPLPVILKGVLYLYSLGWQVAEVWRRRSRGSA</sequence>
<name>A0ABY7A2P1_9PSED</name>
<evidence type="ECO:0000256" key="2">
    <source>
        <dbReference type="ARBA" id="ARBA00022676"/>
    </source>
</evidence>
<gene>
    <name evidence="5" type="ORF">OU419_09465</name>
</gene>
<keyword evidence="3" id="KW-0808">Transferase</keyword>
<evidence type="ECO:0000313" key="6">
    <source>
        <dbReference type="Proteomes" id="UP001163624"/>
    </source>
</evidence>
<evidence type="ECO:0000256" key="1">
    <source>
        <dbReference type="ARBA" id="ARBA00009481"/>
    </source>
</evidence>
<dbReference type="PANTHER" id="PTHR12526:SF640">
    <property type="entry name" value="COLANIC ACID BIOSYNTHESIS GLYCOSYLTRANSFERASE WCAL-RELATED"/>
    <property type="match status" value="1"/>
</dbReference>
<dbReference type="Pfam" id="PF00534">
    <property type="entry name" value="Glycos_transf_1"/>
    <property type="match status" value="1"/>
</dbReference>
<reference evidence="5" key="1">
    <citation type="submission" date="2022-11" db="EMBL/GenBank/DDBJ databases">
        <title>Pseudomonas triclosanedens sp. nov., a triclosan degrader isolated from activated sludge.</title>
        <authorList>
            <person name="Yin Y."/>
            <person name="Lu Z."/>
        </authorList>
    </citation>
    <scope>NUCLEOTIDE SEQUENCE</scope>
    <source>
        <strain evidence="5">ZM23</strain>
    </source>
</reference>
<dbReference type="InterPro" id="IPR001296">
    <property type="entry name" value="Glyco_trans_1"/>
</dbReference>